<evidence type="ECO:0000313" key="2">
    <source>
        <dbReference type="Proteomes" id="UP000609879"/>
    </source>
</evidence>
<evidence type="ECO:0000313" key="1">
    <source>
        <dbReference type="EMBL" id="GID79534.1"/>
    </source>
</evidence>
<keyword evidence="2" id="KW-1185">Reference proteome</keyword>
<organism evidence="1 2">
    <name type="scientific">Paractinoplanes deccanensis</name>
    <dbReference type="NCBI Taxonomy" id="113561"/>
    <lineage>
        <taxon>Bacteria</taxon>
        <taxon>Bacillati</taxon>
        <taxon>Actinomycetota</taxon>
        <taxon>Actinomycetes</taxon>
        <taxon>Micromonosporales</taxon>
        <taxon>Micromonosporaceae</taxon>
        <taxon>Paractinoplanes</taxon>
    </lineage>
</organism>
<dbReference type="RefSeq" id="WP_203775825.1">
    <property type="nucleotide sequence ID" value="NZ_BAAABO010000064.1"/>
</dbReference>
<accession>A0ABQ3YHT7</accession>
<sequence length="187" mass="20020">MGDALERLITAGSPGLAPPSRDAGVLEPLLGRRNGFYVFDSALLVRPQGDAPVLDVAAWNAPELWGAVYGDALDGVTFFAEDVFGGQFGLRGDEVVSFDPETGEVEHLAGSLEGWAAEIIEDPEVMTGHPIVREWQATHGPLKPGERLVPVVPFALGGEFAAGNLRALRDVEAMRFYGNLYSITTRA</sequence>
<evidence type="ECO:0008006" key="3">
    <source>
        <dbReference type="Google" id="ProtNLM"/>
    </source>
</evidence>
<dbReference type="Proteomes" id="UP000609879">
    <property type="component" value="Unassembled WGS sequence"/>
</dbReference>
<protein>
    <recommendedName>
        <fullName evidence="3">SMI1/KNR4 family protein</fullName>
    </recommendedName>
</protein>
<dbReference type="EMBL" id="BOMI01000173">
    <property type="protein sequence ID" value="GID79534.1"/>
    <property type="molecule type" value="Genomic_DNA"/>
</dbReference>
<proteinExistence type="predicted"/>
<comment type="caution">
    <text evidence="1">The sequence shown here is derived from an EMBL/GenBank/DDBJ whole genome shotgun (WGS) entry which is preliminary data.</text>
</comment>
<gene>
    <name evidence="1" type="ORF">Ade02nite_81750</name>
</gene>
<name>A0ABQ3YHT7_9ACTN</name>
<reference evidence="1 2" key="1">
    <citation type="submission" date="2021-01" db="EMBL/GenBank/DDBJ databases">
        <title>Whole genome shotgun sequence of Actinoplanes deccanensis NBRC 13994.</title>
        <authorList>
            <person name="Komaki H."/>
            <person name="Tamura T."/>
        </authorList>
    </citation>
    <scope>NUCLEOTIDE SEQUENCE [LARGE SCALE GENOMIC DNA]</scope>
    <source>
        <strain evidence="1 2">NBRC 13994</strain>
    </source>
</reference>